<dbReference type="InterPro" id="IPR014710">
    <property type="entry name" value="RmlC-like_jellyroll"/>
</dbReference>
<dbReference type="SMART" id="SM00100">
    <property type="entry name" value="cNMP"/>
    <property type="match status" value="1"/>
</dbReference>
<keyword evidence="3 11" id="KW-0812">Transmembrane</keyword>
<keyword evidence="9" id="KW-0175">Coiled coil</keyword>
<keyword evidence="7" id="KW-1071">Ligand-gated ion channel</keyword>
<feature type="region of interest" description="Disordered" evidence="10">
    <location>
        <begin position="529"/>
        <end position="552"/>
    </location>
</feature>
<dbReference type="Pfam" id="PF16526">
    <property type="entry name" value="CLZ"/>
    <property type="match status" value="1"/>
</dbReference>
<dbReference type="InterPro" id="IPR032406">
    <property type="entry name" value="CLZ_dom"/>
</dbReference>
<feature type="domain" description="Cyclic nucleotide-binding" evidence="12">
    <location>
        <begin position="340"/>
        <end position="446"/>
    </location>
</feature>
<evidence type="ECO:0000256" key="7">
    <source>
        <dbReference type="ARBA" id="ARBA00023286"/>
    </source>
</evidence>
<dbReference type="GO" id="GO:0030553">
    <property type="term" value="F:cGMP binding"/>
    <property type="evidence" value="ECO:0007669"/>
    <property type="project" value="TreeGrafter"/>
</dbReference>
<feature type="compositionally biased region" description="Low complexity" evidence="10">
    <location>
        <begin position="541"/>
        <end position="552"/>
    </location>
</feature>
<evidence type="ECO:0000256" key="4">
    <source>
        <dbReference type="ARBA" id="ARBA00022989"/>
    </source>
</evidence>
<name>A0A8C4QAK7_EPTBU</name>
<dbReference type="Gene3D" id="2.60.120.10">
    <property type="entry name" value="Jelly Rolls"/>
    <property type="match status" value="1"/>
</dbReference>
<keyword evidence="8" id="KW-0407">Ion channel</keyword>
<dbReference type="Pfam" id="PF00520">
    <property type="entry name" value="Ion_trans"/>
    <property type="match status" value="1"/>
</dbReference>
<feature type="coiled-coil region" evidence="9">
    <location>
        <begin position="481"/>
        <end position="515"/>
    </location>
</feature>
<dbReference type="PANTHER" id="PTHR45638">
    <property type="entry name" value="CYCLIC NUCLEOTIDE-GATED CATION CHANNEL SUBUNIT A"/>
    <property type="match status" value="1"/>
</dbReference>
<dbReference type="InterPro" id="IPR005821">
    <property type="entry name" value="Ion_trans_dom"/>
</dbReference>
<dbReference type="GO" id="GO:0005222">
    <property type="term" value="F:intracellularly cAMP-activated cation channel activity"/>
    <property type="evidence" value="ECO:0007669"/>
    <property type="project" value="TreeGrafter"/>
</dbReference>
<dbReference type="CDD" id="cd00038">
    <property type="entry name" value="CAP_ED"/>
    <property type="match status" value="1"/>
</dbReference>
<reference evidence="13" key="1">
    <citation type="submission" date="2025-08" db="UniProtKB">
        <authorList>
            <consortium name="Ensembl"/>
        </authorList>
    </citation>
    <scope>IDENTIFICATION</scope>
</reference>
<evidence type="ECO:0000256" key="3">
    <source>
        <dbReference type="ARBA" id="ARBA00022692"/>
    </source>
</evidence>
<dbReference type="SUPFAM" id="SSF81324">
    <property type="entry name" value="Voltage-gated potassium channels"/>
    <property type="match status" value="1"/>
</dbReference>
<keyword evidence="6 11" id="KW-0472">Membrane</keyword>
<evidence type="ECO:0000256" key="9">
    <source>
        <dbReference type="SAM" id="Coils"/>
    </source>
</evidence>
<evidence type="ECO:0000259" key="12">
    <source>
        <dbReference type="PROSITE" id="PS50042"/>
    </source>
</evidence>
<keyword evidence="4 11" id="KW-1133">Transmembrane helix</keyword>
<dbReference type="Gene3D" id="1.20.5.300">
    <property type="match status" value="1"/>
</dbReference>
<dbReference type="InterPro" id="IPR018490">
    <property type="entry name" value="cNMP-bd_dom_sf"/>
</dbReference>
<feature type="transmembrane region" description="Helical" evidence="11">
    <location>
        <begin position="31"/>
        <end position="53"/>
    </location>
</feature>
<dbReference type="FunFam" id="1.10.287.70:FF:000072">
    <property type="entry name" value="Cyclic nucleotide gated channel beta 3"/>
    <property type="match status" value="1"/>
</dbReference>
<dbReference type="FunFam" id="2.60.120.10:FF:000002">
    <property type="entry name" value="Cyclic nucleotide gated channel alpha 1a"/>
    <property type="match status" value="1"/>
</dbReference>
<comment type="subcellular location">
    <subcellularLocation>
        <location evidence="1">Membrane</location>
        <topology evidence="1">Multi-pass membrane protein</topology>
    </subcellularLocation>
</comment>
<proteinExistence type="predicted"/>
<keyword evidence="2" id="KW-0813">Transport</keyword>
<dbReference type="InterPro" id="IPR050866">
    <property type="entry name" value="CNG_cation_channel"/>
</dbReference>
<reference evidence="13" key="2">
    <citation type="submission" date="2025-09" db="UniProtKB">
        <authorList>
            <consortium name="Ensembl"/>
        </authorList>
    </citation>
    <scope>IDENTIFICATION</scope>
</reference>
<dbReference type="Ensembl" id="ENSEBUT00000013077.1">
    <property type="protein sequence ID" value="ENSEBUP00000012502.1"/>
    <property type="gene ID" value="ENSEBUG00000007950.1"/>
</dbReference>
<dbReference type="GO" id="GO:0005886">
    <property type="term" value="C:plasma membrane"/>
    <property type="evidence" value="ECO:0007669"/>
    <property type="project" value="TreeGrafter"/>
</dbReference>
<evidence type="ECO:0000313" key="14">
    <source>
        <dbReference type="Proteomes" id="UP000694388"/>
    </source>
</evidence>
<dbReference type="PROSITE" id="PS00888">
    <property type="entry name" value="CNMP_BINDING_1"/>
    <property type="match status" value="1"/>
</dbReference>
<dbReference type="SUPFAM" id="SSF51206">
    <property type="entry name" value="cAMP-binding domain-like"/>
    <property type="match status" value="1"/>
</dbReference>
<sequence>MENLRRLWQFARRPQEFIFDPSGEWLYRWRIFVAIAFLYNGLAIVCRSCLVGLQTKYLAGWMAVDYIADSVYVADIVVKMHTGFMEQGILVKASDRIRPRYLRTLKFKLDALSLLPTDLLLIAVGTNYPEVRFNRLLRASAFFEALDQHETRTSYPKSFRVFKLIIYIIFIIHWNACIYFALSKHIGFGVDKWVYPNISNPAFATLTRQYIYSFYFSTVVLTTVGDFPRANNEKEYLFMVFDFMVTIFVFATIVGNLGSIISSLNEHKDHFQAQVTSVKQYMKNRNVERQTEMKVATWFEFLRSSDQIFSEEMVLNLLPEKLRAAVAINIHLNTLQKVEIFKNCEIKLLEELVLKLKPQLSSPGDYVCHKGDIGKEMYIIKEGNLAVVSDDASVTYAVLGDGTYFGEISILNIKGSKAGNRRTANIRSNGYSDLFRLSKEDLTEVLQEFPAAREILEEKGRQILTKMNLLDLEDASAVVDTTALEQQLDSIEKSVDELQTRMARIMAEHSAVKRKIKVRVRRLEKALKKPRRTVTSESENKLSSSSSFSDLE</sequence>
<dbReference type="OMA" id="WAIFTWR"/>
<dbReference type="Gene3D" id="1.10.287.70">
    <property type="match status" value="1"/>
</dbReference>
<dbReference type="GeneTree" id="ENSGT00940000159415"/>
<evidence type="ECO:0000256" key="1">
    <source>
        <dbReference type="ARBA" id="ARBA00004141"/>
    </source>
</evidence>
<feature type="transmembrane region" description="Helical" evidence="11">
    <location>
        <begin position="202"/>
        <end position="224"/>
    </location>
</feature>
<evidence type="ECO:0000256" key="8">
    <source>
        <dbReference type="ARBA" id="ARBA00023303"/>
    </source>
</evidence>
<keyword evidence="14" id="KW-1185">Reference proteome</keyword>
<dbReference type="AlphaFoldDB" id="A0A8C4QAK7"/>
<evidence type="ECO:0000313" key="13">
    <source>
        <dbReference type="Ensembl" id="ENSEBUP00000012502.1"/>
    </source>
</evidence>
<dbReference type="GO" id="GO:0005223">
    <property type="term" value="F:intracellularly cGMP-activated cation channel activity"/>
    <property type="evidence" value="ECO:0007669"/>
    <property type="project" value="TreeGrafter"/>
</dbReference>
<evidence type="ECO:0000256" key="11">
    <source>
        <dbReference type="SAM" id="Phobius"/>
    </source>
</evidence>
<dbReference type="PANTHER" id="PTHR45638:SF2">
    <property type="entry name" value="CYCLIC NUCLEOTIDE-GATED CATION CHANNEL ALPHA-4"/>
    <property type="match status" value="1"/>
</dbReference>
<feature type="transmembrane region" description="Helical" evidence="11">
    <location>
        <begin position="161"/>
        <end position="182"/>
    </location>
</feature>
<dbReference type="PROSITE" id="PS00889">
    <property type="entry name" value="CNMP_BINDING_2"/>
    <property type="match status" value="1"/>
</dbReference>
<feature type="transmembrane region" description="Helical" evidence="11">
    <location>
        <begin position="236"/>
        <end position="258"/>
    </location>
</feature>
<evidence type="ECO:0000256" key="10">
    <source>
        <dbReference type="SAM" id="MobiDB-lite"/>
    </source>
</evidence>
<keyword evidence="5" id="KW-0406">Ion transport</keyword>
<protein>
    <submittedName>
        <fullName evidence="13">Cyclic nucleotide gated channel subunit alpha 4</fullName>
    </submittedName>
</protein>
<dbReference type="GO" id="GO:0017071">
    <property type="term" value="C:intracellular cyclic nucleotide activated cation channel complex"/>
    <property type="evidence" value="ECO:0007669"/>
    <property type="project" value="TreeGrafter"/>
</dbReference>
<dbReference type="Gene3D" id="1.10.287.630">
    <property type="entry name" value="Helix hairpin bin"/>
    <property type="match status" value="1"/>
</dbReference>
<dbReference type="InterPro" id="IPR000595">
    <property type="entry name" value="cNMP-bd_dom"/>
</dbReference>
<evidence type="ECO:0000256" key="5">
    <source>
        <dbReference type="ARBA" id="ARBA00023065"/>
    </source>
</evidence>
<dbReference type="InterPro" id="IPR018488">
    <property type="entry name" value="cNMP-bd_CS"/>
</dbReference>
<dbReference type="Pfam" id="PF00027">
    <property type="entry name" value="cNMP_binding"/>
    <property type="match status" value="1"/>
</dbReference>
<evidence type="ECO:0000256" key="2">
    <source>
        <dbReference type="ARBA" id="ARBA00022448"/>
    </source>
</evidence>
<dbReference type="Proteomes" id="UP000694388">
    <property type="component" value="Unplaced"/>
</dbReference>
<dbReference type="PROSITE" id="PS50042">
    <property type="entry name" value="CNMP_BINDING_3"/>
    <property type="match status" value="1"/>
</dbReference>
<accession>A0A8C4QAK7</accession>
<evidence type="ECO:0000256" key="6">
    <source>
        <dbReference type="ARBA" id="ARBA00023136"/>
    </source>
</evidence>
<dbReference type="GO" id="GO:0044877">
    <property type="term" value="F:protein-containing complex binding"/>
    <property type="evidence" value="ECO:0007669"/>
    <property type="project" value="TreeGrafter"/>
</dbReference>
<dbReference type="FunFam" id="1.10.287.630:FF:000001">
    <property type="entry name" value="Cyclic nucleotide-gated channel alpha 3"/>
    <property type="match status" value="1"/>
</dbReference>
<organism evidence="13 14">
    <name type="scientific">Eptatretus burgeri</name>
    <name type="common">Inshore hagfish</name>
    <dbReference type="NCBI Taxonomy" id="7764"/>
    <lineage>
        <taxon>Eukaryota</taxon>
        <taxon>Metazoa</taxon>
        <taxon>Chordata</taxon>
        <taxon>Craniata</taxon>
        <taxon>Vertebrata</taxon>
        <taxon>Cyclostomata</taxon>
        <taxon>Myxini</taxon>
        <taxon>Myxiniformes</taxon>
        <taxon>Myxinidae</taxon>
        <taxon>Eptatretinae</taxon>
        <taxon>Eptatretus</taxon>
    </lineage>
</organism>